<evidence type="ECO:0000313" key="2">
    <source>
        <dbReference type="Proteomes" id="UP000222366"/>
    </source>
</evidence>
<comment type="caution">
    <text evidence="1">The sequence shown here is derived from an EMBL/GenBank/DDBJ whole genome shotgun (WGS) entry which is preliminary data.</text>
</comment>
<dbReference type="GO" id="GO:0008168">
    <property type="term" value="F:methyltransferase activity"/>
    <property type="evidence" value="ECO:0007669"/>
    <property type="project" value="UniProtKB-KW"/>
</dbReference>
<name>A0A2D0K6R2_9GAMM</name>
<proteinExistence type="predicted"/>
<evidence type="ECO:0000313" key="1">
    <source>
        <dbReference type="EMBL" id="PHM59121.1"/>
    </source>
</evidence>
<sequence length="38" mass="4323">MKDDFGGSNTPPEFKDLWQTPLPLFKDVKLCPKLDLST</sequence>
<dbReference type="GO" id="GO:0032259">
    <property type="term" value="P:methylation"/>
    <property type="evidence" value="ECO:0007669"/>
    <property type="project" value="UniProtKB-KW"/>
</dbReference>
<dbReference type="Proteomes" id="UP000222366">
    <property type="component" value="Unassembled WGS sequence"/>
</dbReference>
<keyword evidence="1" id="KW-0808">Transferase</keyword>
<protein>
    <submittedName>
        <fullName evidence="1">DNA N-6-adenine-methyltransferase</fullName>
    </submittedName>
</protein>
<gene>
    <name evidence="1" type="ORF">Xsto_04067</name>
</gene>
<accession>A0A2D0K6R2</accession>
<reference evidence="1 2" key="1">
    <citation type="journal article" date="2017" name="Nat. Microbiol.">
        <title>Natural product diversity associated with the nematode symbionts Photorhabdus and Xenorhabdus.</title>
        <authorList>
            <person name="Tobias N.J."/>
            <person name="Wolff H."/>
            <person name="Djahanschiri B."/>
            <person name="Grundmann F."/>
            <person name="Kronenwerth M."/>
            <person name="Shi Y.M."/>
            <person name="Simonyi S."/>
            <person name="Grun P."/>
            <person name="Shapiro-Ilan D."/>
            <person name="Pidot S.J."/>
            <person name="Stinear T.P."/>
            <person name="Ebersberger I."/>
            <person name="Bode H.B."/>
        </authorList>
    </citation>
    <scope>NUCLEOTIDE SEQUENCE [LARGE SCALE GENOMIC DNA]</scope>
    <source>
        <strain evidence="1 2">DSM 17904</strain>
    </source>
</reference>
<organism evidence="1 2">
    <name type="scientific">Xenorhabdus stockiae</name>
    <dbReference type="NCBI Taxonomy" id="351614"/>
    <lineage>
        <taxon>Bacteria</taxon>
        <taxon>Pseudomonadati</taxon>
        <taxon>Pseudomonadota</taxon>
        <taxon>Gammaproteobacteria</taxon>
        <taxon>Enterobacterales</taxon>
        <taxon>Morganellaceae</taxon>
        <taxon>Xenorhabdus</taxon>
    </lineage>
</organism>
<dbReference type="AlphaFoldDB" id="A0A2D0K6R2"/>
<dbReference type="EMBL" id="NJAJ01000089">
    <property type="protein sequence ID" value="PHM59121.1"/>
    <property type="molecule type" value="Genomic_DNA"/>
</dbReference>
<keyword evidence="2" id="KW-1185">Reference proteome</keyword>
<keyword evidence="1" id="KW-0489">Methyltransferase</keyword>